<gene>
    <name evidence="2" type="ORF">GPA24_18565</name>
</gene>
<evidence type="ECO:0000313" key="3">
    <source>
        <dbReference type="Proteomes" id="UP000633943"/>
    </source>
</evidence>
<keyword evidence="3" id="KW-1185">Reference proteome</keyword>
<dbReference type="RefSeq" id="WP_169204013.1">
    <property type="nucleotide sequence ID" value="NZ_CP059467.1"/>
</dbReference>
<evidence type="ECO:0000313" key="2">
    <source>
        <dbReference type="EMBL" id="NMG17504.1"/>
    </source>
</evidence>
<evidence type="ECO:0000256" key="1">
    <source>
        <dbReference type="SAM" id="MobiDB-lite"/>
    </source>
</evidence>
<dbReference type="Proteomes" id="UP000633943">
    <property type="component" value="Unassembled WGS sequence"/>
</dbReference>
<accession>A0ABX1NZL0</accession>
<dbReference type="EMBL" id="WTVP01000082">
    <property type="protein sequence ID" value="NMG17504.1"/>
    <property type="molecule type" value="Genomic_DNA"/>
</dbReference>
<organism evidence="2 3">
    <name type="scientific">Aromatoleum bremense</name>
    <dbReference type="NCBI Taxonomy" id="76115"/>
    <lineage>
        <taxon>Bacteria</taxon>
        <taxon>Pseudomonadati</taxon>
        <taxon>Pseudomonadota</taxon>
        <taxon>Betaproteobacteria</taxon>
        <taxon>Rhodocyclales</taxon>
        <taxon>Rhodocyclaceae</taxon>
        <taxon>Aromatoleum</taxon>
    </lineage>
</organism>
<feature type="region of interest" description="Disordered" evidence="1">
    <location>
        <begin position="1"/>
        <end position="36"/>
    </location>
</feature>
<dbReference type="Pfam" id="PF13148">
    <property type="entry name" value="DUF3987"/>
    <property type="match status" value="1"/>
</dbReference>
<feature type="compositionally biased region" description="Polar residues" evidence="1">
    <location>
        <begin position="1"/>
        <end position="10"/>
    </location>
</feature>
<proteinExistence type="predicted"/>
<sequence>MTVASPSQASRPPWAEEERPDPLPLSREFDPPTPYPVEALGPIGTGVVQKMHEIIQAPVALIGQSILAAMNQVAQPHANVIVDGRVSPLSEFFLTLGESGERKSAADGWALAGVRARQRVLMQQFAVNREAYEKSAEIYEAAAKRILADKKLSGEAKQAKLGEINKPKAPVMPLFIVSEPSTEAIHRQLIVGMPAIGLVNDEGGQFLGGYAMSAEKRLGTLTTLSRLWDRGEFDRVRVGDGSGSYYGRRLNLHLMVQPAVASLLLADPLAREQGFLARCLVSFPQSTAGQRKYVETDLGRTPEYHAYTARMDALLEQEWPITDNHELDPPSIVLTPSAKKAWVALYNDIEKALGGDGDLVPIRSLASKAPEHITRMAGTFAVFEGDTGIREEHIDRAALLMQHYLAEATRLWGAGQVSAELNLAQEVLNWLRDKMGPGRAIPLADIYRNGPSAIRSAGAARKVMQLLAHHGWVAIAAHPTAREAYELVAL</sequence>
<dbReference type="InterPro" id="IPR025048">
    <property type="entry name" value="DUF3987"/>
</dbReference>
<reference evidence="2 3" key="1">
    <citation type="submission" date="2019-12" db="EMBL/GenBank/DDBJ databases">
        <title>Comparative genomics gives insights into the taxonomy of the Azoarcus-Aromatoleum group and reveals separate origins of nif in the plant-associated Azoarcus and non-plant-associated Aromatoleum sub-groups.</title>
        <authorList>
            <person name="Lafos M."/>
            <person name="Maluk M."/>
            <person name="Batista M."/>
            <person name="Junghare M."/>
            <person name="Carmona M."/>
            <person name="Faoro H."/>
            <person name="Cruz L.M."/>
            <person name="Battistoni F."/>
            <person name="De Souza E."/>
            <person name="Pedrosa F."/>
            <person name="Chen W.-M."/>
            <person name="Poole P.S."/>
            <person name="Dixon R.A."/>
            <person name="James E.K."/>
        </authorList>
    </citation>
    <scope>NUCLEOTIDE SEQUENCE [LARGE SCALE GENOMIC DNA]</scope>
    <source>
        <strain evidence="2 3">PbN1</strain>
    </source>
</reference>
<comment type="caution">
    <text evidence="2">The sequence shown here is derived from an EMBL/GenBank/DDBJ whole genome shotgun (WGS) entry which is preliminary data.</text>
</comment>
<protein>
    <submittedName>
        <fullName evidence="2">DUF3987 domain-containing protein</fullName>
    </submittedName>
</protein>
<name>A0ABX1NZL0_9RHOO</name>